<dbReference type="STRING" id="324925.Ppha_0273"/>
<dbReference type="PROSITE" id="PS50104">
    <property type="entry name" value="TIR"/>
    <property type="match status" value="1"/>
</dbReference>
<gene>
    <name evidence="2" type="ordered locus">Ppha_0273</name>
</gene>
<dbReference type="RefSeq" id="WP_012507104.1">
    <property type="nucleotide sequence ID" value="NC_011060.1"/>
</dbReference>
<keyword evidence="3" id="KW-1185">Reference proteome</keyword>
<dbReference type="AlphaFoldDB" id="B4SBT3"/>
<sequence>MAVVFISYSWIDEFDPVQNRWGRVPNPRVRELADRLRNDGVDVRLDIYFRDGLHGFSQPQPIPGNPQDPWLAWSAQQIAEADSVLLFCTPEYAYSDPAHRMFNGEWSDWSQLNETTRIDRQHDVPFRWWDWYAINRESSERPEKFILIGLGHYHRDQMPPVNHGASYTDIATEAGYNTLLMRILQVWHRRVPRQGIFISYAHNDGDHWLQMLRVHLSWLERNHGVEIWSDQNIQPGQKWRRSIQEALHRAKVAVLLVSENFLNSDFITNSELPKMLQAAESDGVTIFWIPVRSSSYRQSPISEFQSAHPPEKPLSSLPAPEQDQAFVAIAEKLAAILGLVER</sequence>
<dbReference type="Gene3D" id="3.40.50.10140">
    <property type="entry name" value="Toll/interleukin-1 receptor homology (TIR) domain"/>
    <property type="match status" value="1"/>
</dbReference>
<dbReference type="InterPro" id="IPR000157">
    <property type="entry name" value="TIR_dom"/>
</dbReference>
<evidence type="ECO:0000313" key="2">
    <source>
        <dbReference type="EMBL" id="ACF42608.1"/>
    </source>
</evidence>
<proteinExistence type="predicted"/>
<dbReference type="GO" id="GO:0007165">
    <property type="term" value="P:signal transduction"/>
    <property type="evidence" value="ECO:0007669"/>
    <property type="project" value="InterPro"/>
</dbReference>
<organism evidence="2 3">
    <name type="scientific">Pelodictyon phaeoclathratiforme (strain DSM 5477 / BU-1)</name>
    <dbReference type="NCBI Taxonomy" id="324925"/>
    <lineage>
        <taxon>Bacteria</taxon>
        <taxon>Pseudomonadati</taxon>
        <taxon>Chlorobiota</taxon>
        <taxon>Chlorobiia</taxon>
        <taxon>Chlorobiales</taxon>
        <taxon>Chlorobiaceae</taxon>
        <taxon>Chlorobium/Pelodictyon group</taxon>
        <taxon>Pelodictyon</taxon>
    </lineage>
</organism>
<dbReference type="Pfam" id="PF13676">
    <property type="entry name" value="TIR_2"/>
    <property type="match status" value="1"/>
</dbReference>
<dbReference type="Proteomes" id="UP000002724">
    <property type="component" value="Chromosome"/>
</dbReference>
<evidence type="ECO:0000313" key="3">
    <source>
        <dbReference type="Proteomes" id="UP000002724"/>
    </source>
</evidence>
<dbReference type="InterPro" id="IPR035897">
    <property type="entry name" value="Toll_tir_struct_dom_sf"/>
</dbReference>
<dbReference type="SUPFAM" id="SSF52200">
    <property type="entry name" value="Toll/Interleukin receptor TIR domain"/>
    <property type="match status" value="1"/>
</dbReference>
<reference evidence="2 3" key="1">
    <citation type="submission" date="2008-06" db="EMBL/GenBank/DDBJ databases">
        <title>Complete sequence of Pelodictyon phaeoclathratiforme BU-1.</title>
        <authorList>
            <consortium name="US DOE Joint Genome Institute"/>
            <person name="Lucas S."/>
            <person name="Copeland A."/>
            <person name="Lapidus A."/>
            <person name="Glavina del Rio T."/>
            <person name="Dalin E."/>
            <person name="Tice H."/>
            <person name="Bruce D."/>
            <person name="Goodwin L."/>
            <person name="Pitluck S."/>
            <person name="Schmutz J."/>
            <person name="Larimer F."/>
            <person name="Land M."/>
            <person name="Hauser L."/>
            <person name="Kyrpides N."/>
            <person name="Mikhailova N."/>
            <person name="Liu Z."/>
            <person name="Li T."/>
            <person name="Zhao F."/>
            <person name="Overmann J."/>
            <person name="Bryant D.A."/>
            <person name="Richardson P."/>
        </authorList>
    </citation>
    <scope>NUCLEOTIDE SEQUENCE [LARGE SCALE GENOMIC DNA]</scope>
    <source>
        <strain evidence="3">DSM 5477 / BU-1</strain>
    </source>
</reference>
<dbReference type="KEGG" id="pph:Ppha_0273"/>
<accession>B4SBT3</accession>
<dbReference type="EMBL" id="CP001110">
    <property type="protein sequence ID" value="ACF42608.1"/>
    <property type="molecule type" value="Genomic_DNA"/>
</dbReference>
<dbReference type="SMART" id="SM00255">
    <property type="entry name" value="TIR"/>
    <property type="match status" value="1"/>
</dbReference>
<feature type="domain" description="TIR" evidence="1">
    <location>
        <begin position="192"/>
        <end position="337"/>
    </location>
</feature>
<dbReference type="eggNOG" id="COG0431">
    <property type="taxonomic scope" value="Bacteria"/>
</dbReference>
<protein>
    <submittedName>
        <fullName evidence="2">TIR protein</fullName>
    </submittedName>
</protein>
<name>B4SBT3_PELPB</name>
<dbReference type="OrthoDB" id="883741at2"/>
<evidence type="ECO:0000259" key="1">
    <source>
        <dbReference type="PROSITE" id="PS50104"/>
    </source>
</evidence>
<dbReference type="HOGENOM" id="CLU_810975_0_0_10"/>